<sequence length="321" mass="36627">MKHRWPTSLHSQTEAVFHAVRSISKAKADSALGIRSFGSWKVYKYENHRFVAFMMGNGRTSILDTASVHDDMAMYLEERLAHYIERKRSRQTMETILSALGKFEYAINHYIEIHTLEIPRLNTEQLRMNFYARSRKLLRKSSKLFDNRAYPDPVRLIAVISDGTFQLQASLQYEGGLRTEGVGAPSNRRLKNPLTMNSLRGITVDPVTGSEVGIVASVEKGGKETEHYVSVATYRRLEEHISRHGKLESDYFAYVEAIKTAAKATGQYAPGRGSHGLKHNFAQERYLECINHGMNHEQALQQTSLETSHFRLRETLTYTRG</sequence>
<organism evidence="1 2">
    <name type="scientific">Geobacter argillaceus</name>
    <dbReference type="NCBI Taxonomy" id="345631"/>
    <lineage>
        <taxon>Bacteria</taxon>
        <taxon>Pseudomonadati</taxon>
        <taxon>Thermodesulfobacteriota</taxon>
        <taxon>Desulfuromonadia</taxon>
        <taxon>Geobacterales</taxon>
        <taxon>Geobacteraceae</taxon>
        <taxon>Geobacter</taxon>
    </lineage>
</organism>
<protein>
    <submittedName>
        <fullName evidence="1">Uncharacterized protein</fullName>
    </submittedName>
</protein>
<dbReference type="Proteomes" id="UP000319449">
    <property type="component" value="Unassembled WGS sequence"/>
</dbReference>
<evidence type="ECO:0000313" key="1">
    <source>
        <dbReference type="EMBL" id="TWJ13640.1"/>
    </source>
</evidence>
<keyword evidence="2" id="KW-1185">Reference proteome</keyword>
<accession>A0A562V6W9</accession>
<evidence type="ECO:0000313" key="2">
    <source>
        <dbReference type="Proteomes" id="UP000319449"/>
    </source>
</evidence>
<dbReference type="AlphaFoldDB" id="A0A562V6W9"/>
<dbReference type="RefSeq" id="WP_145025646.1">
    <property type="nucleotide sequence ID" value="NZ_VLLN01000037.1"/>
</dbReference>
<comment type="caution">
    <text evidence="1">The sequence shown here is derived from an EMBL/GenBank/DDBJ whole genome shotgun (WGS) entry which is preliminary data.</text>
</comment>
<name>A0A562V6W9_9BACT</name>
<dbReference type="OrthoDB" id="5394387at2"/>
<reference evidence="1 2" key="1">
    <citation type="submission" date="2019-07" db="EMBL/GenBank/DDBJ databases">
        <title>Genomic Encyclopedia of Archaeal and Bacterial Type Strains, Phase II (KMG-II): from individual species to whole genera.</title>
        <authorList>
            <person name="Goeker M."/>
        </authorList>
    </citation>
    <scope>NUCLEOTIDE SEQUENCE [LARGE SCALE GENOMIC DNA]</scope>
    <source>
        <strain evidence="1 2">ATCC BAA-1139</strain>
    </source>
</reference>
<proteinExistence type="predicted"/>
<gene>
    <name evidence="1" type="ORF">JN12_03753</name>
</gene>
<dbReference type="EMBL" id="VLLN01000037">
    <property type="protein sequence ID" value="TWJ13640.1"/>
    <property type="molecule type" value="Genomic_DNA"/>
</dbReference>